<sequence>MHFSRPALLGAFATSASAFVAPMGTFSVNHFIQSDPLVIGRMDPIVSPGVASGHVHAVQGGNGFALSMTNQQAVSSSTCTTAYLKGDKSNYWTPALYFQDPTTKKLEAVEFDYMNVYYFFDKVDADDKIIAFPPGLRILTGDPSLRSPPVTPELVTDYSDGPVIQPVQWGCPRVDTSTPLYEADSDGLHGYGIGSKVMLAQGVGFSDKNCDGLYSPMLAEITMPSCWNSATDPSLVTADNPQGYKYLDTFKNKGTMVYPTKGVCPTGFSKVPRMFYEVYWQTTKFASRWTPGQKSQPFVLANGDPTGYSLHADFLAGWDTDVLQNIIDNCNTGDRATDTCPGVIANPAGTRCNTTNAIPEDLGTTAPLDQLPGNNPIPTAWGIAPSGATPANDSSSAAPIATSSSAAASSPASAPTSAPLGSTLAKGVVAATASFASASTITASSGSPSSTGSTGSAVASGWSYSGCFHDGNTDSSRVLTGITFADVGTVSNTKCVAYCAKAGYSMAGTEYGGQCFCGNSLSTSTKLPDSSCATACEGDGSQTCGGSWSLSVYSNAAPKVKRSHGHLRRRLQRVNHV</sequence>
<dbReference type="OrthoDB" id="74764at2759"/>
<dbReference type="SMART" id="SM00321">
    <property type="entry name" value="WSC"/>
    <property type="match status" value="1"/>
</dbReference>
<protein>
    <submittedName>
        <fullName evidence="4">WSC domain-containing protein</fullName>
    </submittedName>
</protein>
<dbReference type="Pfam" id="PF01822">
    <property type="entry name" value="WSC"/>
    <property type="match status" value="1"/>
</dbReference>
<comment type="caution">
    <text evidence="4">The sequence shown here is derived from an EMBL/GenBank/DDBJ whole genome shotgun (WGS) entry which is preliminary data.</text>
</comment>
<dbReference type="Proteomes" id="UP000481288">
    <property type="component" value="Unassembled WGS sequence"/>
</dbReference>
<keyword evidence="5" id="KW-1185">Reference proteome</keyword>
<evidence type="ECO:0000313" key="5">
    <source>
        <dbReference type="Proteomes" id="UP000481288"/>
    </source>
</evidence>
<dbReference type="AlphaFoldDB" id="A0A7D8UW58"/>
<dbReference type="PROSITE" id="PS51212">
    <property type="entry name" value="WSC"/>
    <property type="match status" value="1"/>
</dbReference>
<keyword evidence="2" id="KW-0732">Signal</keyword>
<dbReference type="InterPro" id="IPR018535">
    <property type="entry name" value="DUF1996"/>
</dbReference>
<feature type="region of interest" description="Disordered" evidence="1">
    <location>
        <begin position="373"/>
        <end position="398"/>
    </location>
</feature>
<evidence type="ECO:0000259" key="3">
    <source>
        <dbReference type="PROSITE" id="PS51212"/>
    </source>
</evidence>
<accession>A0A7D8UW58</accession>
<organism evidence="4 5">
    <name type="scientific">Lachnellula cervina</name>
    <dbReference type="NCBI Taxonomy" id="1316786"/>
    <lineage>
        <taxon>Eukaryota</taxon>
        <taxon>Fungi</taxon>
        <taxon>Dikarya</taxon>
        <taxon>Ascomycota</taxon>
        <taxon>Pezizomycotina</taxon>
        <taxon>Leotiomycetes</taxon>
        <taxon>Helotiales</taxon>
        <taxon>Lachnaceae</taxon>
        <taxon>Lachnellula</taxon>
    </lineage>
</organism>
<dbReference type="EMBL" id="QGMG01000022">
    <property type="protein sequence ID" value="TVY58876.1"/>
    <property type="molecule type" value="Genomic_DNA"/>
</dbReference>
<dbReference type="InterPro" id="IPR002889">
    <property type="entry name" value="WSC_carb-bd"/>
</dbReference>
<evidence type="ECO:0000313" key="4">
    <source>
        <dbReference type="EMBL" id="TVY58876.1"/>
    </source>
</evidence>
<reference evidence="4 5" key="1">
    <citation type="submission" date="2018-05" db="EMBL/GenBank/DDBJ databases">
        <title>Whole genome sequencing for identification of molecular markers to develop diagnostic detection tools for the regulated plant pathogen Lachnellula willkommii.</title>
        <authorList>
            <person name="Giroux E."/>
            <person name="Bilodeau G."/>
        </authorList>
    </citation>
    <scope>NUCLEOTIDE SEQUENCE [LARGE SCALE GENOMIC DNA]</scope>
    <source>
        <strain evidence="4 5">CBS 625.97</strain>
    </source>
</reference>
<name>A0A7D8UW58_9HELO</name>
<evidence type="ECO:0000256" key="2">
    <source>
        <dbReference type="SAM" id="SignalP"/>
    </source>
</evidence>
<feature type="signal peptide" evidence="2">
    <location>
        <begin position="1"/>
        <end position="18"/>
    </location>
</feature>
<proteinExistence type="predicted"/>
<gene>
    <name evidence="4" type="ORF">LCER1_G001455</name>
</gene>
<dbReference type="Pfam" id="PF09362">
    <property type="entry name" value="DUF1996"/>
    <property type="match status" value="1"/>
</dbReference>
<dbReference type="PANTHER" id="PTHR43662">
    <property type="match status" value="1"/>
</dbReference>
<feature type="chain" id="PRO_5028953546" evidence="2">
    <location>
        <begin position="19"/>
        <end position="577"/>
    </location>
</feature>
<feature type="domain" description="WSC" evidence="3">
    <location>
        <begin position="461"/>
        <end position="556"/>
    </location>
</feature>
<dbReference type="PANTHER" id="PTHR43662:SF11">
    <property type="entry name" value="WSC DOMAIN-CONTAINING PROTEIN"/>
    <property type="match status" value="1"/>
</dbReference>
<evidence type="ECO:0000256" key="1">
    <source>
        <dbReference type="SAM" id="MobiDB-lite"/>
    </source>
</evidence>